<keyword evidence="3" id="KW-1185">Reference proteome</keyword>
<dbReference type="EMBL" id="JABFUD020000021">
    <property type="protein sequence ID" value="KAI5063039.1"/>
    <property type="molecule type" value="Genomic_DNA"/>
</dbReference>
<dbReference type="InterPro" id="IPR001900">
    <property type="entry name" value="RNase_II/R"/>
</dbReference>
<dbReference type="InterPro" id="IPR056404">
    <property type="entry name" value="HTH_RNase_II"/>
</dbReference>
<dbReference type="SUPFAM" id="SSF50249">
    <property type="entry name" value="Nucleic acid-binding proteins"/>
    <property type="match status" value="1"/>
</dbReference>
<dbReference type="GO" id="GO:0000175">
    <property type="term" value="F:3'-5'-RNA exonuclease activity"/>
    <property type="evidence" value="ECO:0007669"/>
    <property type="project" value="TreeGrafter"/>
</dbReference>
<dbReference type="Pfam" id="PF23161">
    <property type="entry name" value="HTH_RNase_II"/>
    <property type="match status" value="1"/>
</dbReference>
<sequence>MDPLSATLSTEGIHGARPRRVYLQAGTLVEFEKDSGEIALGVTQNREGKKSWIVLDQNAATCTVRTKQVNVVVPGGDNFKPEDISELLRQVEPLQDQTCLEVAWEKLLTSSKVVDLEELALVLYGSTTPGKCYSAYRLLISCPLYFECIDDGFSPLYEPRSLDQVRQLRLHALGEEIAHKKMLDFAAVVKSAMQLPFDEKPKRSLWDSRPEFKSQLESLKTVALETGAPVEKKKCGMQVLDVLGTAKNSAAAIDVMVQMGYFGIHENFELLKLDMPVSFPKCVIQAVKAIKTNLPDDLDKENRIDLTSLKVFSIDTEQPNEIDDGLSAIKLPDGRFKVWIHVADPTRWVAWDSALQKEASSRGTSIYLPTMTVPMFPMDLTWDLMSLRQGQCHPAISISAIFSSDGSVAEACVTNSVIRSTYNLSYAAATELISLNTKEETELSILYQVAVLRRKWRLSHGASSASMPRPRICVEGEETANPKISITVDDGSSPSSVLVTEMMILCGEIIAKYGGKRGLSLPYRCQAQHEELNKHTLTIPEGPARSSALLRSSSRVDMNFLKPLQHASLGLLGYVQFTSPIRRYADLLAHFQIKAVLRGKEPLFLPGFLETSLVSVSDACRQAKKLQIDGERYWILEYLRREPRNRKYQACVIRFVKSTTTALVLLTELGLQNLMDLRIKRQLGEEFSVRVVDSQPRNRYLQLREC</sequence>
<dbReference type="Pfam" id="PF23163">
    <property type="entry name" value="CSD_RNase_II"/>
    <property type="match status" value="1"/>
</dbReference>
<evidence type="ECO:0000313" key="2">
    <source>
        <dbReference type="EMBL" id="KAI5063039.1"/>
    </source>
</evidence>
<protein>
    <recommendedName>
        <fullName evidence="1">RNB domain-containing protein</fullName>
    </recommendedName>
</protein>
<reference evidence="2" key="1">
    <citation type="submission" date="2021-01" db="EMBL/GenBank/DDBJ databases">
        <title>Adiantum capillus-veneris genome.</title>
        <authorList>
            <person name="Fang Y."/>
            <person name="Liao Q."/>
        </authorList>
    </citation>
    <scope>NUCLEOTIDE SEQUENCE</scope>
    <source>
        <strain evidence="2">H3</strain>
        <tissue evidence="2">Leaf</tissue>
    </source>
</reference>
<dbReference type="Pfam" id="PF00773">
    <property type="entry name" value="RNB"/>
    <property type="match status" value="1"/>
</dbReference>
<feature type="domain" description="RNB" evidence="1">
    <location>
        <begin position="303"/>
        <end position="599"/>
    </location>
</feature>
<dbReference type="PANTHER" id="PTHR23355:SF42">
    <property type="entry name" value="RIBONUCLEASE II, CHLOROPLASTIC_MITOCHONDRIAL"/>
    <property type="match status" value="1"/>
</dbReference>
<evidence type="ECO:0000259" key="1">
    <source>
        <dbReference type="SMART" id="SM00955"/>
    </source>
</evidence>
<dbReference type="GO" id="GO:0006402">
    <property type="term" value="P:mRNA catabolic process"/>
    <property type="evidence" value="ECO:0007669"/>
    <property type="project" value="TreeGrafter"/>
</dbReference>
<dbReference type="InterPro" id="IPR012340">
    <property type="entry name" value="NA-bd_OB-fold"/>
</dbReference>
<dbReference type="InterPro" id="IPR057324">
    <property type="entry name" value="WH_RNase_II"/>
</dbReference>
<dbReference type="Proteomes" id="UP000886520">
    <property type="component" value="Chromosome 21"/>
</dbReference>
<dbReference type="InterPro" id="IPR056403">
    <property type="entry name" value="RNase_II_barrel"/>
</dbReference>
<evidence type="ECO:0000313" key="3">
    <source>
        <dbReference type="Proteomes" id="UP000886520"/>
    </source>
</evidence>
<proteinExistence type="predicted"/>
<dbReference type="GO" id="GO:0000932">
    <property type="term" value="C:P-body"/>
    <property type="evidence" value="ECO:0007669"/>
    <property type="project" value="TreeGrafter"/>
</dbReference>
<dbReference type="GO" id="GO:0003723">
    <property type="term" value="F:RNA binding"/>
    <property type="evidence" value="ECO:0007669"/>
    <property type="project" value="InterPro"/>
</dbReference>
<gene>
    <name evidence="2" type="ORF">GOP47_0021586</name>
</gene>
<dbReference type="InterPro" id="IPR050180">
    <property type="entry name" value="RNR_Ribonuclease"/>
</dbReference>
<dbReference type="Pfam" id="PF25255">
    <property type="entry name" value="WHD_RNase_II"/>
    <property type="match status" value="1"/>
</dbReference>
<dbReference type="PANTHER" id="PTHR23355">
    <property type="entry name" value="RIBONUCLEASE"/>
    <property type="match status" value="1"/>
</dbReference>
<accession>A0A9D4Z6E1</accession>
<name>A0A9D4Z6E1_ADICA</name>
<dbReference type="SMART" id="SM00955">
    <property type="entry name" value="RNB"/>
    <property type="match status" value="1"/>
</dbReference>
<organism evidence="2 3">
    <name type="scientific">Adiantum capillus-veneris</name>
    <name type="common">Maidenhair fern</name>
    <dbReference type="NCBI Taxonomy" id="13818"/>
    <lineage>
        <taxon>Eukaryota</taxon>
        <taxon>Viridiplantae</taxon>
        <taxon>Streptophyta</taxon>
        <taxon>Embryophyta</taxon>
        <taxon>Tracheophyta</taxon>
        <taxon>Polypodiopsida</taxon>
        <taxon>Polypodiidae</taxon>
        <taxon>Polypodiales</taxon>
        <taxon>Pteridineae</taxon>
        <taxon>Pteridaceae</taxon>
        <taxon>Vittarioideae</taxon>
        <taxon>Adiantum</taxon>
    </lineage>
</organism>
<comment type="caution">
    <text evidence="2">The sequence shown here is derived from an EMBL/GenBank/DDBJ whole genome shotgun (WGS) entry which is preliminary data.</text>
</comment>
<dbReference type="AlphaFoldDB" id="A0A9D4Z6E1"/>
<dbReference type="OrthoDB" id="2285229at2759"/>